<evidence type="ECO:0000313" key="3">
    <source>
        <dbReference type="EMBL" id="RFU80109.1"/>
    </source>
</evidence>
<comment type="caution">
    <text evidence="3">The sequence shown here is derived from an EMBL/GenBank/DDBJ whole genome shotgun (WGS) entry which is preliminary data.</text>
</comment>
<gene>
    <name evidence="3" type="ORF">TARUN_2115</name>
</gene>
<feature type="compositionally biased region" description="Gly residues" evidence="1">
    <location>
        <begin position="177"/>
        <end position="192"/>
    </location>
</feature>
<dbReference type="AlphaFoldDB" id="A0A395NVH4"/>
<dbReference type="OrthoDB" id="2564987at2759"/>
<evidence type="ECO:0000313" key="4">
    <source>
        <dbReference type="Proteomes" id="UP000266272"/>
    </source>
</evidence>
<protein>
    <recommendedName>
        <fullName evidence="5">Chitinase</fullName>
    </recommendedName>
</protein>
<feature type="signal peptide" evidence="2">
    <location>
        <begin position="1"/>
        <end position="20"/>
    </location>
</feature>
<feature type="region of interest" description="Disordered" evidence="1">
    <location>
        <begin position="166"/>
        <end position="192"/>
    </location>
</feature>
<proteinExistence type="predicted"/>
<evidence type="ECO:0008006" key="5">
    <source>
        <dbReference type="Google" id="ProtNLM"/>
    </source>
</evidence>
<dbReference type="STRING" id="490622.A0A395NVH4"/>
<feature type="chain" id="PRO_5017184765" description="Chitinase" evidence="2">
    <location>
        <begin position="21"/>
        <end position="276"/>
    </location>
</feature>
<dbReference type="SUPFAM" id="SSF50685">
    <property type="entry name" value="Barwin-like endoglucanases"/>
    <property type="match status" value="1"/>
</dbReference>
<accession>A0A395NVH4</accession>
<reference evidence="3 4" key="1">
    <citation type="journal article" date="2018" name="PLoS Pathog.">
        <title>Evolution of structural diversity of trichothecenes, a family of toxins produced by plant pathogenic and entomopathogenic fungi.</title>
        <authorList>
            <person name="Proctor R.H."/>
            <person name="McCormick S.P."/>
            <person name="Kim H.S."/>
            <person name="Cardoza R.E."/>
            <person name="Stanley A.M."/>
            <person name="Lindo L."/>
            <person name="Kelly A."/>
            <person name="Brown D.W."/>
            <person name="Lee T."/>
            <person name="Vaughan M.M."/>
            <person name="Alexander N.J."/>
            <person name="Busman M."/>
            <person name="Gutierrez S."/>
        </authorList>
    </citation>
    <scope>NUCLEOTIDE SEQUENCE [LARGE SCALE GENOMIC DNA]</scope>
    <source>
        <strain evidence="3 4">IBT 40837</strain>
    </source>
</reference>
<evidence type="ECO:0000256" key="1">
    <source>
        <dbReference type="SAM" id="MobiDB-lite"/>
    </source>
</evidence>
<dbReference type="Gene3D" id="2.40.40.10">
    <property type="entry name" value="RlpA-like domain"/>
    <property type="match status" value="1"/>
</dbReference>
<organism evidence="3 4">
    <name type="scientific">Trichoderma arundinaceum</name>
    <dbReference type="NCBI Taxonomy" id="490622"/>
    <lineage>
        <taxon>Eukaryota</taxon>
        <taxon>Fungi</taxon>
        <taxon>Dikarya</taxon>
        <taxon>Ascomycota</taxon>
        <taxon>Pezizomycotina</taxon>
        <taxon>Sordariomycetes</taxon>
        <taxon>Hypocreomycetidae</taxon>
        <taxon>Hypocreales</taxon>
        <taxon>Hypocreaceae</taxon>
        <taxon>Trichoderma</taxon>
    </lineage>
</organism>
<dbReference type="Proteomes" id="UP000266272">
    <property type="component" value="Unassembled WGS sequence"/>
</dbReference>
<keyword evidence="2" id="KW-0732">Signal</keyword>
<sequence length="276" mass="28342">MKTQVIASAGLFAKLALSQAVINSGNGFGTYYYDIEHPQSCFNDFTNMNQGFVECSQFIPWTLNNVNSNNLVAMNHTLLAGNLAKYCGRRVVVSINGQPSSTPFFIGDGCERCGTGSSTNSQWNPNGAPGLDFSYTALNALNSNACFAGHIDISWQILDETLYNFDTNAPGQPEGPVNGGGSPGNGGGSPGNGGSGSCSWVGHCQGASCSSDDDCSDSLVCVSGQCNAGSGSGSPPPPPPPPPTSCSWEGHCQGASCSTDDDCSDSLVCSSGKCSP</sequence>
<evidence type="ECO:0000256" key="2">
    <source>
        <dbReference type="SAM" id="SignalP"/>
    </source>
</evidence>
<dbReference type="EMBL" id="PXOA01000125">
    <property type="protein sequence ID" value="RFU80109.1"/>
    <property type="molecule type" value="Genomic_DNA"/>
</dbReference>
<name>A0A395NVH4_TRIAR</name>
<dbReference type="InterPro" id="IPR036908">
    <property type="entry name" value="RlpA-like_sf"/>
</dbReference>
<keyword evidence="4" id="KW-1185">Reference proteome</keyword>